<organism evidence="1">
    <name type="scientific">Myoviridae sp. ctKHS5</name>
    <dbReference type="NCBI Taxonomy" id="2823541"/>
    <lineage>
        <taxon>Viruses</taxon>
        <taxon>Duplodnaviria</taxon>
        <taxon>Heunggongvirae</taxon>
        <taxon>Uroviricota</taxon>
        <taxon>Caudoviricetes</taxon>
    </lineage>
</organism>
<dbReference type="PIRSF" id="PIRSF028589">
    <property type="entry name" value="UCP028589"/>
    <property type="match status" value="1"/>
</dbReference>
<sequence length="248" mass="27385">MARVETYSYGQGRVYLASRTPEGVVGTQRWIGDVSAISVKFTVDDFSHKESYSGQRLEVRKIITSREGEVSMTLHEFSRENLALALLGTDSEIQAGTVTGEALPSEIKAGDRIALKYPNVSNVVINSLTANTDYIVDETFGAIEFLKPQTSFTQTVSYSYGKVDNVAMMTVNSTDLFLRFEGVNLAEDNEWNLVELYKVNFNPTETLDLINNEDSLGALPLTGKVLADTSKAGDKVLGRFGRSMRIKK</sequence>
<proteinExistence type="predicted"/>
<name>A0A8S5L8A1_9CAUD</name>
<reference evidence="1" key="1">
    <citation type="journal article" date="2021" name="Proc. Natl. Acad. Sci. U.S.A.">
        <title>A Catalog of Tens of Thousands of Viruses from Human Metagenomes Reveals Hidden Associations with Chronic Diseases.</title>
        <authorList>
            <person name="Tisza M.J."/>
            <person name="Buck C.B."/>
        </authorList>
    </citation>
    <scope>NUCLEOTIDE SEQUENCE</scope>
    <source>
        <strain evidence="1">CtKHS5</strain>
    </source>
</reference>
<dbReference type="EMBL" id="BK014652">
    <property type="protein sequence ID" value="DAD65994.1"/>
    <property type="molecule type" value="Genomic_DNA"/>
</dbReference>
<dbReference type="InterPro" id="IPR016893">
    <property type="entry name" value="UCP028589"/>
</dbReference>
<protein>
    <submittedName>
        <fullName evidence="1">Major tail protein</fullName>
    </submittedName>
</protein>
<evidence type="ECO:0000313" key="1">
    <source>
        <dbReference type="EMBL" id="DAD65994.1"/>
    </source>
</evidence>
<accession>A0A8S5L8A1</accession>